<reference evidence="3" key="1">
    <citation type="submission" date="2020-10" db="EMBL/GenBank/DDBJ databases">
        <authorList>
            <person name="Gilroy R."/>
        </authorList>
    </citation>
    <scope>NUCLEOTIDE SEQUENCE</scope>
    <source>
        <strain evidence="3">ChiHjej12B11-29160</strain>
    </source>
</reference>
<protein>
    <submittedName>
        <fullName evidence="3">Uncharacterized protein</fullName>
    </submittedName>
</protein>
<dbReference type="Proteomes" id="UP000824078">
    <property type="component" value="Unassembled WGS sequence"/>
</dbReference>
<sequence length="91" mass="10440">MAKHIRQKDMPDVTPVSNTHRNDAIKDSHAFKEHYDPFADPFNDEEEFARFQEAEAERTRRIVLIVILLFIIGIIVLGFFLGDLLLEVAGS</sequence>
<accession>A0A9D1HX51</accession>
<dbReference type="EMBL" id="DVMQ01000015">
    <property type="protein sequence ID" value="HIU24191.1"/>
    <property type="molecule type" value="Genomic_DNA"/>
</dbReference>
<evidence type="ECO:0000256" key="1">
    <source>
        <dbReference type="SAM" id="MobiDB-lite"/>
    </source>
</evidence>
<evidence type="ECO:0000256" key="2">
    <source>
        <dbReference type="SAM" id="Phobius"/>
    </source>
</evidence>
<gene>
    <name evidence="3" type="ORF">IAD17_04660</name>
</gene>
<keyword evidence="2" id="KW-1133">Transmembrane helix</keyword>
<keyword evidence="2" id="KW-0472">Membrane</keyword>
<evidence type="ECO:0000313" key="4">
    <source>
        <dbReference type="Proteomes" id="UP000824078"/>
    </source>
</evidence>
<reference evidence="3" key="2">
    <citation type="journal article" date="2021" name="PeerJ">
        <title>Extensive microbial diversity within the chicken gut microbiome revealed by metagenomics and culture.</title>
        <authorList>
            <person name="Gilroy R."/>
            <person name="Ravi A."/>
            <person name="Getino M."/>
            <person name="Pursley I."/>
            <person name="Horton D.L."/>
            <person name="Alikhan N.F."/>
            <person name="Baker D."/>
            <person name="Gharbi K."/>
            <person name="Hall N."/>
            <person name="Watson M."/>
            <person name="Adriaenssens E.M."/>
            <person name="Foster-Nyarko E."/>
            <person name="Jarju S."/>
            <person name="Secka A."/>
            <person name="Antonio M."/>
            <person name="Oren A."/>
            <person name="Chaudhuri R.R."/>
            <person name="La Ragione R."/>
            <person name="Hildebrand F."/>
            <person name="Pallen M.J."/>
        </authorList>
    </citation>
    <scope>NUCLEOTIDE SEQUENCE</scope>
    <source>
        <strain evidence="3">ChiHjej12B11-29160</strain>
    </source>
</reference>
<feature type="region of interest" description="Disordered" evidence="1">
    <location>
        <begin position="1"/>
        <end position="22"/>
    </location>
</feature>
<keyword evidence="2" id="KW-0812">Transmembrane</keyword>
<comment type="caution">
    <text evidence="3">The sequence shown here is derived from an EMBL/GenBank/DDBJ whole genome shotgun (WGS) entry which is preliminary data.</text>
</comment>
<feature type="transmembrane region" description="Helical" evidence="2">
    <location>
        <begin position="62"/>
        <end position="81"/>
    </location>
</feature>
<dbReference type="AlphaFoldDB" id="A0A9D1HX51"/>
<name>A0A9D1HX51_9ACTN</name>
<evidence type="ECO:0000313" key="3">
    <source>
        <dbReference type="EMBL" id="HIU24191.1"/>
    </source>
</evidence>
<proteinExistence type="predicted"/>
<organism evidence="3 4">
    <name type="scientific">Candidatus Coprovicinus avistercoris</name>
    <dbReference type="NCBI Taxonomy" id="2840754"/>
    <lineage>
        <taxon>Bacteria</taxon>
        <taxon>Bacillati</taxon>
        <taxon>Actinomycetota</taxon>
        <taxon>Coriobacteriia</taxon>
        <taxon>Coriobacteriales</taxon>
        <taxon>Coriobacteriaceae</taxon>
        <taxon>Coriobacteriaceae incertae sedis</taxon>
        <taxon>Candidatus Coprovicinus</taxon>
    </lineage>
</organism>